<keyword evidence="2" id="KW-1185">Reference proteome</keyword>
<organism evidence="1 2">
    <name type="scientific">Armillaria gallica</name>
    <name type="common">Bulbous honey fungus</name>
    <name type="synonym">Armillaria bulbosa</name>
    <dbReference type="NCBI Taxonomy" id="47427"/>
    <lineage>
        <taxon>Eukaryota</taxon>
        <taxon>Fungi</taxon>
        <taxon>Dikarya</taxon>
        <taxon>Basidiomycota</taxon>
        <taxon>Agaricomycotina</taxon>
        <taxon>Agaricomycetes</taxon>
        <taxon>Agaricomycetidae</taxon>
        <taxon>Agaricales</taxon>
        <taxon>Marasmiineae</taxon>
        <taxon>Physalacriaceae</taxon>
        <taxon>Armillaria</taxon>
    </lineage>
</organism>
<sequence>MYIKPIDKEGNYETELLTRFHRQLELLQETRGLFDRLADMQNLLQYLSTMRVDLFFLYPGAGLGCKKWRLSWKQIMTMPLQVYDSGIGDVRTGVKIIALKRGLCRDWMWDQQRDVINVES</sequence>
<evidence type="ECO:0000313" key="2">
    <source>
        <dbReference type="Proteomes" id="UP000217790"/>
    </source>
</evidence>
<accession>A0A2H3CXB1</accession>
<dbReference type="STRING" id="47427.A0A2H3CXB1"/>
<dbReference type="AlphaFoldDB" id="A0A2H3CXB1"/>
<dbReference type="OrthoDB" id="5418601at2759"/>
<evidence type="ECO:0000313" key="1">
    <source>
        <dbReference type="EMBL" id="PBK80723.1"/>
    </source>
</evidence>
<dbReference type="Proteomes" id="UP000217790">
    <property type="component" value="Unassembled WGS sequence"/>
</dbReference>
<gene>
    <name evidence="1" type="ORF">ARMGADRAFT_1039875</name>
</gene>
<reference evidence="2" key="1">
    <citation type="journal article" date="2017" name="Nat. Ecol. Evol.">
        <title>Genome expansion and lineage-specific genetic innovations in the forest pathogenic fungi Armillaria.</title>
        <authorList>
            <person name="Sipos G."/>
            <person name="Prasanna A.N."/>
            <person name="Walter M.C."/>
            <person name="O'Connor E."/>
            <person name="Balint B."/>
            <person name="Krizsan K."/>
            <person name="Kiss B."/>
            <person name="Hess J."/>
            <person name="Varga T."/>
            <person name="Slot J."/>
            <person name="Riley R."/>
            <person name="Boka B."/>
            <person name="Rigling D."/>
            <person name="Barry K."/>
            <person name="Lee J."/>
            <person name="Mihaltcheva S."/>
            <person name="LaButti K."/>
            <person name="Lipzen A."/>
            <person name="Waldron R."/>
            <person name="Moloney N.M."/>
            <person name="Sperisen C."/>
            <person name="Kredics L."/>
            <person name="Vagvoelgyi C."/>
            <person name="Patrignani A."/>
            <person name="Fitzpatrick D."/>
            <person name="Nagy I."/>
            <person name="Doyle S."/>
            <person name="Anderson J.B."/>
            <person name="Grigoriev I.V."/>
            <person name="Gueldener U."/>
            <person name="Muensterkoetter M."/>
            <person name="Nagy L.G."/>
        </authorList>
    </citation>
    <scope>NUCLEOTIDE SEQUENCE [LARGE SCALE GENOMIC DNA]</scope>
    <source>
        <strain evidence="2">Ar21-2</strain>
    </source>
</reference>
<name>A0A2H3CXB1_ARMGA</name>
<dbReference type="InParanoid" id="A0A2H3CXB1"/>
<dbReference type="EMBL" id="KZ293741">
    <property type="protein sequence ID" value="PBK80723.1"/>
    <property type="molecule type" value="Genomic_DNA"/>
</dbReference>
<proteinExistence type="predicted"/>
<protein>
    <submittedName>
        <fullName evidence="1">Uncharacterized protein</fullName>
    </submittedName>
</protein>